<proteinExistence type="predicted"/>
<keyword evidence="5" id="KW-1185">Reference proteome</keyword>
<dbReference type="STRING" id="426703.SAMN04488100_14611"/>
<dbReference type="Proteomes" id="UP000198548">
    <property type="component" value="Unassembled WGS sequence"/>
</dbReference>
<dbReference type="OrthoDB" id="2136191at2"/>
<dbReference type="EMBL" id="FOBL01000046">
    <property type="protein sequence ID" value="SEM29541.1"/>
    <property type="molecule type" value="Genomic_DNA"/>
</dbReference>
<dbReference type="AlphaFoldDB" id="A0A1H7X779"/>
<dbReference type="PROSITE" id="PS50965">
    <property type="entry name" value="NERD"/>
    <property type="match status" value="1"/>
</dbReference>
<evidence type="ECO:0000313" key="3">
    <source>
        <dbReference type="EMBL" id="SEM29541.1"/>
    </source>
</evidence>
<evidence type="ECO:0000259" key="1">
    <source>
        <dbReference type="PROSITE" id="PS50965"/>
    </source>
</evidence>
<gene>
    <name evidence="2" type="ORF">APU01nite_21170</name>
    <name evidence="3" type="ORF">SAMN04488100_14611</name>
</gene>
<accession>A0A1H7X779</accession>
<reference evidence="3 4" key="1">
    <citation type="submission" date="2016-10" db="EMBL/GenBank/DDBJ databases">
        <authorList>
            <person name="de Groot N.N."/>
        </authorList>
    </citation>
    <scope>NUCLEOTIDE SEQUENCE [LARGE SCALE GENOMIC DNA]</scope>
    <source>
        <strain evidence="3 4">DSM 19182</strain>
    </source>
</reference>
<protein>
    <submittedName>
        <fullName evidence="3">Nuclease-related domain-containing protein</fullName>
    </submittedName>
</protein>
<name>A0A1H7X779_9LACT</name>
<dbReference type="InterPro" id="IPR011528">
    <property type="entry name" value="NERD"/>
</dbReference>
<feature type="domain" description="NERD" evidence="1">
    <location>
        <begin position="38"/>
        <end position="149"/>
    </location>
</feature>
<dbReference type="Pfam" id="PF08378">
    <property type="entry name" value="NERD"/>
    <property type="match status" value="1"/>
</dbReference>
<evidence type="ECO:0000313" key="4">
    <source>
        <dbReference type="Proteomes" id="UP000198548"/>
    </source>
</evidence>
<dbReference type="EMBL" id="BJUX01000032">
    <property type="protein sequence ID" value="GEK90078.1"/>
    <property type="molecule type" value="Genomic_DNA"/>
</dbReference>
<organism evidence="3 4">
    <name type="scientific">Alkalibacterium putridalgicola</name>
    <dbReference type="NCBI Taxonomy" id="426703"/>
    <lineage>
        <taxon>Bacteria</taxon>
        <taxon>Bacillati</taxon>
        <taxon>Bacillota</taxon>
        <taxon>Bacilli</taxon>
        <taxon>Lactobacillales</taxon>
        <taxon>Carnobacteriaceae</taxon>
        <taxon>Alkalibacterium</taxon>
    </lineage>
</organism>
<reference evidence="2 5" key="2">
    <citation type="submission" date="2019-07" db="EMBL/GenBank/DDBJ databases">
        <title>Whole genome shotgun sequence of Alkalibacterium putridalgicola NBRC 103243.</title>
        <authorList>
            <person name="Hosoyama A."/>
            <person name="Uohara A."/>
            <person name="Ohji S."/>
            <person name="Ichikawa N."/>
        </authorList>
    </citation>
    <scope>NUCLEOTIDE SEQUENCE [LARGE SCALE GENOMIC DNA]</scope>
    <source>
        <strain evidence="2 5">NBRC 103243</strain>
    </source>
</reference>
<dbReference type="RefSeq" id="WP_091489906.1">
    <property type="nucleotide sequence ID" value="NZ_BJUX01000032.1"/>
</dbReference>
<evidence type="ECO:0000313" key="5">
    <source>
        <dbReference type="Proteomes" id="UP000321425"/>
    </source>
</evidence>
<evidence type="ECO:0000313" key="2">
    <source>
        <dbReference type="EMBL" id="GEK90078.1"/>
    </source>
</evidence>
<sequence length="303" mass="35112">MKIIKKREKSKLLIGLNYLDKRTKLNDVDKRYLISLEKGFEGEERFDALVKTHLNGEALVVNDLLIESKGNTFQIDAVIITYDTIYLYEIKNYNGDFQMNSGQLSYTNGQEITNPLIQLKRTKELLRQLLKDWGTPCRIEAHIVFINESFTLYNANLEDPIIFPTQIKEHFSGINAKCRSMTKQASHLANKLVDRHKTDSVFQKQLPSYRFDELRTGASCPCGSFDILLTQRSCYCKTCYKQVSIEELILESVKELKYLFPEEKLTTALVNEFCGQDVYYRKIRSVLQENFIAKGTTQGTFYE</sequence>
<dbReference type="Proteomes" id="UP000321425">
    <property type="component" value="Unassembled WGS sequence"/>
</dbReference>